<name>A0A383C4P3_9ZZZZ</name>
<evidence type="ECO:0000256" key="2">
    <source>
        <dbReference type="SAM" id="Phobius"/>
    </source>
</evidence>
<protein>
    <submittedName>
        <fullName evidence="3">Uncharacterized protein</fullName>
    </submittedName>
</protein>
<feature type="transmembrane region" description="Helical" evidence="2">
    <location>
        <begin position="39"/>
        <end position="56"/>
    </location>
</feature>
<feature type="non-terminal residue" evidence="3">
    <location>
        <position position="242"/>
    </location>
</feature>
<proteinExistence type="predicted"/>
<keyword evidence="2" id="KW-1133">Transmembrane helix</keyword>
<feature type="transmembrane region" description="Helical" evidence="2">
    <location>
        <begin position="111"/>
        <end position="130"/>
    </location>
</feature>
<accession>A0A383C4P3</accession>
<feature type="transmembrane region" description="Helical" evidence="2">
    <location>
        <begin position="62"/>
        <end position="90"/>
    </location>
</feature>
<reference evidence="3" key="1">
    <citation type="submission" date="2018-05" db="EMBL/GenBank/DDBJ databases">
        <authorList>
            <person name="Lanie J.A."/>
            <person name="Ng W.-L."/>
            <person name="Kazmierczak K.M."/>
            <person name="Andrzejewski T.M."/>
            <person name="Davidsen T.M."/>
            <person name="Wayne K.J."/>
            <person name="Tettelin H."/>
            <person name="Glass J.I."/>
            <person name="Rusch D."/>
            <person name="Podicherti R."/>
            <person name="Tsui H.-C.T."/>
            <person name="Winkler M.E."/>
        </authorList>
    </citation>
    <scope>NUCLEOTIDE SEQUENCE</scope>
</reference>
<dbReference type="EMBL" id="UINC01205816">
    <property type="protein sequence ID" value="SVE27164.1"/>
    <property type="molecule type" value="Genomic_DNA"/>
</dbReference>
<feature type="non-terminal residue" evidence="3">
    <location>
        <position position="1"/>
    </location>
</feature>
<keyword evidence="2" id="KW-0472">Membrane</keyword>
<dbReference type="AlphaFoldDB" id="A0A383C4P3"/>
<sequence length="242" mass="26981">VHELKRLSDRWKYREQEFKAFKIVNELVRSPLIRSKTHMNLSILLLVFMFIFETSANSSLLLGAVAGGLLGAIATAIVVSFINIMCSFLVGRMSLPQLNHVDSNRRTRAKIVIAIYVPIIFYFNFAMGVFRSASEIALAQFSEQAALMAAQNAVAPFNNLGDLTFTSAGLIATGLIFALVALIDGYKYDDESPGYGNIARKHKNAMDILDQEIKTAKSKLDNERKRGTKKLNDFKNKRINAN</sequence>
<keyword evidence="2" id="KW-0812">Transmembrane</keyword>
<evidence type="ECO:0000313" key="3">
    <source>
        <dbReference type="EMBL" id="SVE27164.1"/>
    </source>
</evidence>
<feature type="region of interest" description="Disordered" evidence="1">
    <location>
        <begin position="219"/>
        <end position="242"/>
    </location>
</feature>
<gene>
    <name evidence="3" type="ORF">METZ01_LOCUS480018</name>
</gene>
<organism evidence="3">
    <name type="scientific">marine metagenome</name>
    <dbReference type="NCBI Taxonomy" id="408172"/>
    <lineage>
        <taxon>unclassified sequences</taxon>
        <taxon>metagenomes</taxon>
        <taxon>ecological metagenomes</taxon>
    </lineage>
</organism>
<evidence type="ECO:0000256" key="1">
    <source>
        <dbReference type="SAM" id="MobiDB-lite"/>
    </source>
</evidence>
<feature type="compositionally biased region" description="Basic and acidic residues" evidence="1">
    <location>
        <begin position="219"/>
        <end position="236"/>
    </location>
</feature>
<feature type="transmembrane region" description="Helical" evidence="2">
    <location>
        <begin position="163"/>
        <end position="183"/>
    </location>
</feature>